<protein>
    <submittedName>
        <fullName evidence="1">Uncharacterized protein</fullName>
    </submittedName>
</protein>
<dbReference type="GeneID" id="36410025"/>
<accession>A0A0P1A8Z6</accession>
<organism evidence="1 2">
    <name type="scientific">Plasmopara halstedii</name>
    <name type="common">Downy mildew of sunflower</name>
    <dbReference type="NCBI Taxonomy" id="4781"/>
    <lineage>
        <taxon>Eukaryota</taxon>
        <taxon>Sar</taxon>
        <taxon>Stramenopiles</taxon>
        <taxon>Oomycota</taxon>
        <taxon>Peronosporomycetes</taxon>
        <taxon>Peronosporales</taxon>
        <taxon>Peronosporaceae</taxon>
        <taxon>Plasmopara</taxon>
    </lineage>
</organism>
<dbReference type="EMBL" id="CCYD01000252">
    <property type="protein sequence ID" value="CEG36829.1"/>
    <property type="molecule type" value="Genomic_DNA"/>
</dbReference>
<dbReference type="RefSeq" id="XP_024573198.1">
    <property type="nucleotide sequence ID" value="XM_024722086.2"/>
</dbReference>
<sequence>MSSPSACWNSVIKCRHLEGGWRIAEVAASTQRELEVDKTAPNKSRAKKKMISISLDTLELSQQGYVTIPLNLNYEGGR</sequence>
<dbReference type="Proteomes" id="UP000054928">
    <property type="component" value="Unassembled WGS sequence"/>
</dbReference>
<evidence type="ECO:0000313" key="2">
    <source>
        <dbReference type="Proteomes" id="UP000054928"/>
    </source>
</evidence>
<keyword evidence="2" id="KW-1185">Reference proteome</keyword>
<reference evidence="2" key="1">
    <citation type="submission" date="2014-09" db="EMBL/GenBank/DDBJ databases">
        <authorList>
            <person name="Sharma Rahul"/>
            <person name="Thines Marco"/>
        </authorList>
    </citation>
    <scope>NUCLEOTIDE SEQUENCE [LARGE SCALE GENOMIC DNA]</scope>
</reference>
<dbReference type="AlphaFoldDB" id="A0A0P1A8Z6"/>
<name>A0A0P1A8Z6_PLAHL</name>
<proteinExistence type="predicted"/>
<evidence type="ECO:0000313" key="1">
    <source>
        <dbReference type="EMBL" id="CEG36829.1"/>
    </source>
</evidence>